<dbReference type="PANTHER" id="PTHR22893:SF91">
    <property type="entry name" value="NADPH DEHYDROGENASE 2-RELATED"/>
    <property type="match status" value="1"/>
</dbReference>
<gene>
    <name evidence="2" type="ORF">LTR84_007209</name>
</gene>
<sequence>MYSPEHIRAWKKITEAVHAEGGYIFAQMWHTGRLAVSACLGGRKPLGASSLKLENWKQRFTPVGYVPTEEPKEMTLEDIQDTIADFVHASKCAIEAGFDGVELQGGNGYLLEQFLNPKVNNSRKDRYGGQRIANRARLTLELLEAVSAAVGADRVAIRISPFNYFQMPETHPDPVADFSWLLEKIDQMGLAFVEIMQPRAEMIISASARLELVKEAARARGVPEDQLDWEVSLQPFRKALKQTVLFSSGAFDGENWIEPIESNVLDGVVFGRQFISNPDLVERLRNNWKLSPWNMQTFYTPGPVGYVDYPTYSVKNGEGLNGTDEPVEVPLQTLKL</sequence>
<evidence type="ECO:0000313" key="2">
    <source>
        <dbReference type="EMBL" id="KAK5046855.1"/>
    </source>
</evidence>
<feature type="domain" description="NADH:flavin oxidoreductase/NADH oxidase N-terminal" evidence="1">
    <location>
        <begin position="2"/>
        <end position="288"/>
    </location>
</feature>
<dbReference type="GO" id="GO:0010181">
    <property type="term" value="F:FMN binding"/>
    <property type="evidence" value="ECO:0007669"/>
    <property type="project" value="InterPro"/>
</dbReference>
<proteinExistence type="predicted"/>
<evidence type="ECO:0000259" key="1">
    <source>
        <dbReference type="Pfam" id="PF00724"/>
    </source>
</evidence>
<dbReference type="RefSeq" id="XP_064702428.1">
    <property type="nucleotide sequence ID" value="XM_064850762.1"/>
</dbReference>
<keyword evidence="3" id="KW-1185">Reference proteome</keyword>
<evidence type="ECO:0000313" key="3">
    <source>
        <dbReference type="Proteomes" id="UP001358417"/>
    </source>
</evidence>
<reference evidence="2 3" key="1">
    <citation type="submission" date="2023-08" db="EMBL/GenBank/DDBJ databases">
        <title>Black Yeasts Isolated from many extreme environments.</title>
        <authorList>
            <person name="Coleine C."/>
            <person name="Stajich J.E."/>
            <person name="Selbmann L."/>
        </authorList>
    </citation>
    <scope>NUCLEOTIDE SEQUENCE [LARGE SCALE GENOMIC DNA]</scope>
    <source>
        <strain evidence="2 3">CCFEE 5792</strain>
    </source>
</reference>
<dbReference type="AlphaFoldDB" id="A0AAV9MZ05"/>
<dbReference type="SUPFAM" id="SSF51395">
    <property type="entry name" value="FMN-linked oxidoreductases"/>
    <property type="match status" value="1"/>
</dbReference>
<dbReference type="EMBL" id="JAVRRD010000028">
    <property type="protein sequence ID" value="KAK5046855.1"/>
    <property type="molecule type" value="Genomic_DNA"/>
</dbReference>
<dbReference type="GO" id="GO:0016491">
    <property type="term" value="F:oxidoreductase activity"/>
    <property type="evidence" value="ECO:0007669"/>
    <property type="project" value="InterPro"/>
</dbReference>
<organism evidence="2 3">
    <name type="scientific">Exophiala bonariae</name>
    <dbReference type="NCBI Taxonomy" id="1690606"/>
    <lineage>
        <taxon>Eukaryota</taxon>
        <taxon>Fungi</taxon>
        <taxon>Dikarya</taxon>
        <taxon>Ascomycota</taxon>
        <taxon>Pezizomycotina</taxon>
        <taxon>Eurotiomycetes</taxon>
        <taxon>Chaetothyriomycetidae</taxon>
        <taxon>Chaetothyriales</taxon>
        <taxon>Herpotrichiellaceae</taxon>
        <taxon>Exophiala</taxon>
    </lineage>
</organism>
<dbReference type="GeneID" id="89975375"/>
<dbReference type="Pfam" id="PF00724">
    <property type="entry name" value="Oxidored_FMN"/>
    <property type="match status" value="1"/>
</dbReference>
<name>A0AAV9MZ05_9EURO</name>
<dbReference type="InterPro" id="IPR045247">
    <property type="entry name" value="Oye-like"/>
</dbReference>
<dbReference type="InterPro" id="IPR001155">
    <property type="entry name" value="OxRdtase_FMN_N"/>
</dbReference>
<protein>
    <recommendedName>
        <fullName evidence="1">NADH:flavin oxidoreductase/NADH oxidase N-terminal domain-containing protein</fullName>
    </recommendedName>
</protein>
<dbReference type="InterPro" id="IPR013785">
    <property type="entry name" value="Aldolase_TIM"/>
</dbReference>
<accession>A0AAV9MZ05</accession>
<dbReference type="Gene3D" id="3.20.20.70">
    <property type="entry name" value="Aldolase class I"/>
    <property type="match status" value="1"/>
</dbReference>
<dbReference type="Proteomes" id="UP001358417">
    <property type="component" value="Unassembled WGS sequence"/>
</dbReference>
<comment type="caution">
    <text evidence="2">The sequence shown here is derived from an EMBL/GenBank/DDBJ whole genome shotgun (WGS) entry which is preliminary data.</text>
</comment>
<dbReference type="PANTHER" id="PTHR22893">
    <property type="entry name" value="NADH OXIDOREDUCTASE-RELATED"/>
    <property type="match status" value="1"/>
</dbReference>